<keyword evidence="12 17" id="KW-0675">Receptor</keyword>
<dbReference type="SMART" id="SM00965">
    <property type="entry name" value="STN"/>
    <property type="match status" value="1"/>
</dbReference>
<dbReference type="InterPro" id="IPR010917">
    <property type="entry name" value="TonB_rcpt_CS"/>
</dbReference>
<keyword evidence="8" id="KW-0408">Iron</keyword>
<keyword evidence="11 14" id="KW-0472">Membrane</keyword>
<dbReference type="PROSITE" id="PS52016">
    <property type="entry name" value="TONB_DEPENDENT_REC_3"/>
    <property type="match status" value="1"/>
</dbReference>
<dbReference type="AlphaFoldDB" id="A0A1W6LGB7"/>
<organism evidence="17 18">
    <name type="scientific">Piscinibacter gummiphilus</name>
    <dbReference type="NCBI Taxonomy" id="946333"/>
    <lineage>
        <taxon>Bacteria</taxon>
        <taxon>Pseudomonadati</taxon>
        <taxon>Pseudomonadota</taxon>
        <taxon>Betaproteobacteria</taxon>
        <taxon>Burkholderiales</taxon>
        <taxon>Sphaerotilaceae</taxon>
        <taxon>Piscinibacter</taxon>
    </lineage>
</organism>
<keyword evidence="13 14" id="KW-0998">Cell outer membrane</keyword>
<feature type="short sequence motif" description="TonB C-terminal box" evidence="15">
    <location>
        <begin position="812"/>
        <end position="829"/>
    </location>
</feature>
<evidence type="ECO:0000256" key="6">
    <source>
        <dbReference type="ARBA" id="ARBA00022692"/>
    </source>
</evidence>
<evidence type="ECO:0000256" key="10">
    <source>
        <dbReference type="ARBA" id="ARBA00023077"/>
    </source>
</evidence>
<dbReference type="Gene3D" id="2.170.130.10">
    <property type="entry name" value="TonB-dependent receptor, plug domain"/>
    <property type="match status" value="1"/>
</dbReference>
<dbReference type="Gene3D" id="3.55.50.30">
    <property type="match status" value="1"/>
</dbReference>
<evidence type="ECO:0000256" key="8">
    <source>
        <dbReference type="ARBA" id="ARBA00023004"/>
    </source>
</evidence>
<dbReference type="FunFam" id="2.170.130.10:FF:000010">
    <property type="entry name" value="Ferripyoverdine receptor"/>
    <property type="match status" value="1"/>
</dbReference>
<dbReference type="Proteomes" id="UP000193427">
    <property type="component" value="Chromosome"/>
</dbReference>
<dbReference type="InterPro" id="IPR000531">
    <property type="entry name" value="Beta-barrel_TonB"/>
</dbReference>
<keyword evidence="18" id="KW-1185">Reference proteome</keyword>
<dbReference type="GO" id="GO:0009279">
    <property type="term" value="C:cell outer membrane"/>
    <property type="evidence" value="ECO:0007669"/>
    <property type="project" value="UniProtKB-SubCell"/>
</dbReference>
<protein>
    <submittedName>
        <fullName evidence="17">TonB-dependent receptor</fullName>
    </submittedName>
</protein>
<evidence type="ECO:0000256" key="15">
    <source>
        <dbReference type="PROSITE-ProRule" id="PRU10144"/>
    </source>
</evidence>
<dbReference type="GO" id="GO:0015891">
    <property type="term" value="P:siderophore transport"/>
    <property type="evidence" value="ECO:0007669"/>
    <property type="project" value="InterPro"/>
</dbReference>
<dbReference type="CDD" id="cd01347">
    <property type="entry name" value="ligand_gated_channel"/>
    <property type="match status" value="1"/>
</dbReference>
<comment type="subcellular location">
    <subcellularLocation>
        <location evidence="1 14">Cell outer membrane</location>
        <topology evidence="1 14">Multi-pass membrane protein</topology>
    </subcellularLocation>
</comment>
<dbReference type="InterPro" id="IPR012910">
    <property type="entry name" value="Plug_dom"/>
</dbReference>
<accession>A0A1W6LGB7</accession>
<dbReference type="InterPro" id="IPR011662">
    <property type="entry name" value="Secretin/TonB_short_N"/>
</dbReference>
<keyword evidence="6 14" id="KW-0812">Transmembrane</keyword>
<dbReference type="OrthoDB" id="174652at2"/>
<gene>
    <name evidence="17" type="ORF">A4W93_27170</name>
</gene>
<dbReference type="Pfam" id="PF07660">
    <property type="entry name" value="STN"/>
    <property type="match status" value="1"/>
</dbReference>
<dbReference type="EMBL" id="CP015118">
    <property type="protein sequence ID" value="ARN23289.1"/>
    <property type="molecule type" value="Genomic_DNA"/>
</dbReference>
<dbReference type="InterPro" id="IPR036942">
    <property type="entry name" value="Beta-barrel_TonB_sf"/>
</dbReference>
<evidence type="ECO:0000256" key="13">
    <source>
        <dbReference type="ARBA" id="ARBA00023237"/>
    </source>
</evidence>
<evidence type="ECO:0000313" key="17">
    <source>
        <dbReference type="EMBL" id="ARN23289.1"/>
    </source>
</evidence>
<name>A0A1W6LGB7_9BURK</name>
<keyword evidence="7" id="KW-0732">Signal</keyword>
<evidence type="ECO:0000256" key="16">
    <source>
        <dbReference type="RuleBase" id="RU003357"/>
    </source>
</evidence>
<evidence type="ECO:0000256" key="1">
    <source>
        <dbReference type="ARBA" id="ARBA00004571"/>
    </source>
</evidence>
<evidence type="ECO:0000256" key="5">
    <source>
        <dbReference type="ARBA" id="ARBA00022496"/>
    </source>
</evidence>
<dbReference type="InterPro" id="IPR037066">
    <property type="entry name" value="Plug_dom_sf"/>
</dbReference>
<dbReference type="Pfam" id="PF07715">
    <property type="entry name" value="Plug"/>
    <property type="match status" value="1"/>
</dbReference>
<dbReference type="InterPro" id="IPR010105">
    <property type="entry name" value="TonB_sidphr_rcpt"/>
</dbReference>
<keyword evidence="3 14" id="KW-0813">Transport</keyword>
<dbReference type="STRING" id="946333.A4W93_27170"/>
<keyword evidence="10 16" id="KW-0798">TonB box</keyword>
<dbReference type="GO" id="GO:0038023">
    <property type="term" value="F:signaling receptor activity"/>
    <property type="evidence" value="ECO:0007669"/>
    <property type="project" value="InterPro"/>
</dbReference>
<proteinExistence type="inferred from homology"/>
<reference evidence="17 18" key="1">
    <citation type="submission" date="2016-04" db="EMBL/GenBank/DDBJ databases">
        <title>Complete genome sequence of natural rubber-degrading, novel Gram-negative bacterium, Rhizobacter gummiphilus strain NS21.</title>
        <authorList>
            <person name="Tabata M."/>
            <person name="Kasai D."/>
            <person name="Fukuda M."/>
        </authorList>
    </citation>
    <scope>NUCLEOTIDE SEQUENCE [LARGE SCALE GENOMIC DNA]</scope>
    <source>
        <strain evidence="17 18">NS21</strain>
    </source>
</reference>
<dbReference type="Gene3D" id="2.40.170.20">
    <property type="entry name" value="TonB-dependent receptor, beta-barrel domain"/>
    <property type="match status" value="1"/>
</dbReference>
<dbReference type="GO" id="GO:0015344">
    <property type="term" value="F:siderophore uptake transmembrane transporter activity"/>
    <property type="evidence" value="ECO:0007669"/>
    <property type="project" value="TreeGrafter"/>
</dbReference>
<comment type="similarity">
    <text evidence="2 14 16">Belongs to the TonB-dependent receptor family.</text>
</comment>
<evidence type="ECO:0000256" key="11">
    <source>
        <dbReference type="ARBA" id="ARBA00023136"/>
    </source>
</evidence>
<evidence type="ECO:0000256" key="9">
    <source>
        <dbReference type="ARBA" id="ARBA00023065"/>
    </source>
</evidence>
<keyword evidence="9" id="KW-0406">Ion transport</keyword>
<evidence type="ECO:0000256" key="4">
    <source>
        <dbReference type="ARBA" id="ARBA00022452"/>
    </source>
</evidence>
<dbReference type="KEGG" id="rgu:A4W93_27170"/>
<sequence length="829" mass="87868">MPTPSAPVAPTFSPSRLSRAVLLACLSLGLGATATVARAQASAQAPAHHEIPAGPLDDVLTRFAAAAGVPLTIDGQLTAGKRSAGLSGSYGVREGLDRILAGSGLTVTAQPGGGYVLVKSPAATDTSGEAALPVIKVRSQAMLEATTEGTGSYTTGATSASTGLNLSLRETPQSVTVVTRQRIEDQGLTQMMDLVQNVAGLSVSQGGNAGSDSSTIYSRGFAVENYLIDGVGQNYSNYSSIFQTNDLVIFDRVEVVRGASGLMNGVGSPGASINLVRKKPTAEFQASGRVEVGSWNYYRGEADVSGALNEAGTLRGRAVAAVQDNDSYIDRLNEKRKVLYGILEADLTPNTLATAGVSIQHHDATGHARGGRPLFAKDGSLVNWARSDSAAANWGYSERHNSSLFASLEHRFDSGWSVKGTAIRSESDYDERLGYAAGGNLTPGTGSGISLYGSGWEGTPVQETFDVRATGPFEAFGRKHELVVGASTSRTRDVAPDFPGWAVTPIPDIYNWDGNTPEAPVYAPRGTQSFSERLTSAFAAARLKPTDELSVILGARVTDWRNSVSYVDNAGVMYDSSSRAESGEITPFAGVTYDFSPHWSAYASYTSIFKPQNNQSVDGSYLDPVLGNTWETGVKGAFFDNQLNVSAAIYRIQLDNFGVVIPGEFVGGDLNKPAYRAESGTLSRGFELEVSGALTPAWQLSAAFARNLAQTREGGPLDTSIPANTFKLFSTYKLASVGNGLTLGGGVRWQSEIYSERSIFPGGGAAPIPVRFTQEAYAVVDLMARYQITRNLGASVNLNNAFDKSYHMSTWNSYYGTPREVRAALDVKF</sequence>
<evidence type="ECO:0000256" key="12">
    <source>
        <dbReference type="ARBA" id="ARBA00023170"/>
    </source>
</evidence>
<keyword evidence="5" id="KW-0410">Iron transport</keyword>
<evidence type="ECO:0000256" key="3">
    <source>
        <dbReference type="ARBA" id="ARBA00022448"/>
    </source>
</evidence>
<dbReference type="SUPFAM" id="SSF56935">
    <property type="entry name" value="Porins"/>
    <property type="match status" value="1"/>
</dbReference>
<dbReference type="InterPro" id="IPR039426">
    <property type="entry name" value="TonB-dep_rcpt-like"/>
</dbReference>
<evidence type="ECO:0000256" key="2">
    <source>
        <dbReference type="ARBA" id="ARBA00009810"/>
    </source>
</evidence>
<dbReference type="Pfam" id="PF00593">
    <property type="entry name" value="TonB_dep_Rec_b-barrel"/>
    <property type="match status" value="1"/>
</dbReference>
<dbReference type="PROSITE" id="PS01156">
    <property type="entry name" value="TONB_DEPENDENT_REC_2"/>
    <property type="match status" value="1"/>
</dbReference>
<evidence type="ECO:0000313" key="18">
    <source>
        <dbReference type="Proteomes" id="UP000193427"/>
    </source>
</evidence>
<dbReference type="NCBIfam" id="TIGR01783">
    <property type="entry name" value="TonB-siderophor"/>
    <property type="match status" value="1"/>
</dbReference>
<dbReference type="RefSeq" id="WP_085753607.1">
    <property type="nucleotide sequence ID" value="NZ_BSPR01000017.1"/>
</dbReference>
<keyword evidence="4 14" id="KW-1134">Transmembrane beta strand</keyword>
<dbReference type="PANTHER" id="PTHR32552">
    <property type="entry name" value="FERRICHROME IRON RECEPTOR-RELATED"/>
    <property type="match status" value="1"/>
</dbReference>
<evidence type="ECO:0000256" key="7">
    <source>
        <dbReference type="ARBA" id="ARBA00022729"/>
    </source>
</evidence>
<evidence type="ECO:0000256" key="14">
    <source>
        <dbReference type="PROSITE-ProRule" id="PRU01360"/>
    </source>
</evidence>
<dbReference type="PANTHER" id="PTHR32552:SF74">
    <property type="entry name" value="HYDROXAMATE SIDEROPHORE RECEPTOR FHUE"/>
    <property type="match status" value="1"/>
</dbReference>